<keyword evidence="2" id="KW-0719">Serine esterase</keyword>
<evidence type="ECO:0000313" key="6">
    <source>
        <dbReference type="Proteomes" id="UP000694865"/>
    </source>
</evidence>
<feature type="chain" id="PRO_5044992224" description="Carboxylic ester hydrolase" evidence="4">
    <location>
        <begin position="20"/>
        <end position="447"/>
    </location>
</feature>
<dbReference type="PANTHER" id="PTHR43918">
    <property type="entry name" value="ACETYLCHOLINESTERASE"/>
    <property type="match status" value="1"/>
</dbReference>
<evidence type="ECO:0000313" key="7">
    <source>
        <dbReference type="RefSeq" id="XP_006820170.1"/>
    </source>
</evidence>
<dbReference type="Gene3D" id="3.40.50.1820">
    <property type="entry name" value="alpha/beta hydrolase"/>
    <property type="match status" value="3"/>
</dbReference>
<proteinExistence type="inferred from homology"/>
<feature type="signal peptide" evidence="4">
    <location>
        <begin position="1"/>
        <end position="19"/>
    </location>
</feature>
<dbReference type="SUPFAM" id="SSF53474">
    <property type="entry name" value="alpha/beta-Hydrolases"/>
    <property type="match status" value="1"/>
</dbReference>
<dbReference type="GeneID" id="100376026"/>
<dbReference type="Pfam" id="PF00135">
    <property type="entry name" value="COesterase"/>
    <property type="match status" value="2"/>
</dbReference>
<feature type="non-terminal residue" evidence="7">
    <location>
        <position position="447"/>
    </location>
</feature>
<dbReference type="InterPro" id="IPR019826">
    <property type="entry name" value="Carboxylesterase_B_AS"/>
</dbReference>
<keyword evidence="4" id="KW-0732">Signal</keyword>
<dbReference type="PROSITE" id="PS00122">
    <property type="entry name" value="CARBOXYLESTERASE_B_1"/>
    <property type="match status" value="1"/>
</dbReference>
<dbReference type="RefSeq" id="XP_006820170.1">
    <property type="nucleotide sequence ID" value="XM_006820107.1"/>
</dbReference>
<dbReference type="EC" id="3.1.1.-" evidence="4"/>
<evidence type="ECO:0000259" key="5">
    <source>
        <dbReference type="Pfam" id="PF00135"/>
    </source>
</evidence>
<keyword evidence="3 4" id="KW-0378">Hydrolase</keyword>
<feature type="domain" description="Carboxylesterase type B" evidence="5">
    <location>
        <begin position="21"/>
        <end position="217"/>
    </location>
</feature>
<sequence length="447" mass="49054">MLSLTYILAVLVFITNCNADRPIVEISTGTLIGTVEEFSSEFVDGSTRTVHVYRGIPYAEPPVGGLRFAPPKPKTPWQGEYDATDFRTACIQPDSPGIPIDKIQDEDCLHINVYVPQPRKANTPVMFWIHGGGFNVGSGTRMYDSTILSSLNDVIVVTINYRVGPLGFLSTGDDVASGNYGFLDQVEALRWVQQNIAAFGGDPDTVTIFGESAGAALQQCPGLFLSDASKTNKIAHGQGKLVGCEKDNSKELIECLRTVPADKFRDVSDVTKVVFDIGTLVPFTPTIDGHFIHEDPMELIAKKAFNSEELMIGKKQAVLDTIKLIYVDWDHADEENANYLSALSQMAGDMIMVCPTDIAARAHYAAGLATYLYQMTHVPAKSLWPINSNTAKHGDDISFTFGYTLLSEKQLALGGDETTIYKQTPNKDDIHVTLKMMKYWTNFAKTG</sequence>
<protein>
    <recommendedName>
        <fullName evidence="4">Carboxylic ester hydrolase</fullName>
        <ecNumber evidence="4">3.1.1.-</ecNumber>
    </recommendedName>
</protein>
<dbReference type="InterPro" id="IPR029058">
    <property type="entry name" value="AB_hydrolase_fold"/>
</dbReference>
<comment type="similarity">
    <text evidence="1 4">Belongs to the type-B carboxylesterase/lipase family.</text>
</comment>
<feature type="domain" description="Carboxylesterase type B" evidence="5">
    <location>
        <begin position="315"/>
        <end position="447"/>
    </location>
</feature>
<accession>A0ABM0MJH9</accession>
<evidence type="ECO:0000256" key="1">
    <source>
        <dbReference type="ARBA" id="ARBA00005964"/>
    </source>
</evidence>
<evidence type="ECO:0000256" key="4">
    <source>
        <dbReference type="RuleBase" id="RU361235"/>
    </source>
</evidence>
<evidence type="ECO:0000256" key="3">
    <source>
        <dbReference type="ARBA" id="ARBA00022801"/>
    </source>
</evidence>
<evidence type="ECO:0000256" key="2">
    <source>
        <dbReference type="ARBA" id="ARBA00022487"/>
    </source>
</evidence>
<organism evidence="6 7">
    <name type="scientific">Saccoglossus kowalevskii</name>
    <name type="common">Acorn worm</name>
    <dbReference type="NCBI Taxonomy" id="10224"/>
    <lineage>
        <taxon>Eukaryota</taxon>
        <taxon>Metazoa</taxon>
        <taxon>Hemichordata</taxon>
        <taxon>Enteropneusta</taxon>
        <taxon>Harrimaniidae</taxon>
        <taxon>Saccoglossus</taxon>
    </lineage>
</organism>
<reference evidence="7" key="1">
    <citation type="submission" date="2025-08" db="UniProtKB">
        <authorList>
            <consortium name="RefSeq"/>
        </authorList>
    </citation>
    <scope>IDENTIFICATION</scope>
    <source>
        <tissue evidence="7">Testes</tissue>
    </source>
</reference>
<name>A0ABM0MJH9_SACKO</name>
<dbReference type="InterPro" id="IPR002018">
    <property type="entry name" value="CarbesteraseB"/>
</dbReference>
<dbReference type="InterPro" id="IPR050654">
    <property type="entry name" value="AChE-related_enzymes"/>
</dbReference>
<dbReference type="PANTHER" id="PTHR43918:SF4">
    <property type="entry name" value="CARBOXYLIC ESTER HYDROLASE"/>
    <property type="match status" value="1"/>
</dbReference>
<gene>
    <name evidence="7" type="primary">LOC100376026</name>
</gene>
<keyword evidence="6" id="KW-1185">Reference proteome</keyword>
<dbReference type="Proteomes" id="UP000694865">
    <property type="component" value="Unplaced"/>
</dbReference>